<dbReference type="STRING" id="105231.A0A1Y1I9Y2"/>
<dbReference type="Gene3D" id="3.90.550.10">
    <property type="entry name" value="Spore Coat Polysaccharide Biosynthesis Protein SpsA, Chain A"/>
    <property type="match status" value="1"/>
</dbReference>
<dbReference type="GO" id="GO:0016757">
    <property type="term" value="F:glycosyltransferase activity"/>
    <property type="evidence" value="ECO:0000318"/>
    <property type="project" value="GO_Central"/>
</dbReference>
<dbReference type="EMBL" id="DF237227">
    <property type="protein sequence ID" value="GAQ86239.1"/>
    <property type="molecule type" value="Genomic_DNA"/>
</dbReference>
<evidence type="ECO:0000256" key="1">
    <source>
        <dbReference type="SAM" id="Phobius"/>
    </source>
</evidence>
<dbReference type="AlphaFoldDB" id="A0A1Y1I9Y2"/>
<feature type="transmembrane region" description="Helical" evidence="1">
    <location>
        <begin position="414"/>
        <end position="431"/>
    </location>
</feature>
<dbReference type="InterPro" id="IPR029044">
    <property type="entry name" value="Nucleotide-diphossugar_trans"/>
</dbReference>
<feature type="transmembrane region" description="Helical" evidence="1">
    <location>
        <begin position="298"/>
        <end position="318"/>
    </location>
</feature>
<keyword evidence="1" id="KW-0472">Membrane</keyword>
<keyword evidence="2" id="KW-0732">Signal</keyword>
<feature type="transmembrane region" description="Helical" evidence="1">
    <location>
        <begin position="360"/>
        <end position="382"/>
    </location>
</feature>
<dbReference type="OrthoDB" id="2014201at2759"/>
<evidence type="ECO:0000313" key="4">
    <source>
        <dbReference type="Proteomes" id="UP000054558"/>
    </source>
</evidence>
<reference evidence="3 4" key="1">
    <citation type="journal article" date="2014" name="Nat. Commun.">
        <title>Klebsormidium flaccidum genome reveals primary factors for plant terrestrial adaptation.</title>
        <authorList>
            <person name="Hori K."/>
            <person name="Maruyama F."/>
            <person name="Fujisawa T."/>
            <person name="Togashi T."/>
            <person name="Yamamoto N."/>
            <person name="Seo M."/>
            <person name="Sato S."/>
            <person name="Yamada T."/>
            <person name="Mori H."/>
            <person name="Tajima N."/>
            <person name="Moriyama T."/>
            <person name="Ikeuchi M."/>
            <person name="Watanabe M."/>
            <person name="Wada H."/>
            <person name="Kobayashi K."/>
            <person name="Saito M."/>
            <person name="Masuda T."/>
            <person name="Sasaki-Sekimoto Y."/>
            <person name="Mashiguchi K."/>
            <person name="Awai K."/>
            <person name="Shimojima M."/>
            <person name="Masuda S."/>
            <person name="Iwai M."/>
            <person name="Nobusawa T."/>
            <person name="Narise T."/>
            <person name="Kondo S."/>
            <person name="Saito H."/>
            <person name="Sato R."/>
            <person name="Murakawa M."/>
            <person name="Ihara Y."/>
            <person name="Oshima-Yamada Y."/>
            <person name="Ohtaka K."/>
            <person name="Satoh M."/>
            <person name="Sonobe K."/>
            <person name="Ishii M."/>
            <person name="Ohtani R."/>
            <person name="Kanamori-Sato M."/>
            <person name="Honoki R."/>
            <person name="Miyazaki D."/>
            <person name="Mochizuki H."/>
            <person name="Umetsu J."/>
            <person name="Higashi K."/>
            <person name="Shibata D."/>
            <person name="Kamiya Y."/>
            <person name="Sato N."/>
            <person name="Nakamura Y."/>
            <person name="Tabata S."/>
            <person name="Ida S."/>
            <person name="Kurokawa K."/>
            <person name="Ohta H."/>
        </authorList>
    </citation>
    <scope>NUCLEOTIDE SEQUENCE [LARGE SCALE GENOMIC DNA]</scope>
    <source>
        <strain evidence="3 4">NIES-2285</strain>
    </source>
</reference>
<proteinExistence type="predicted"/>
<keyword evidence="4" id="KW-1185">Reference proteome</keyword>
<organism evidence="3 4">
    <name type="scientific">Klebsormidium nitens</name>
    <name type="common">Green alga</name>
    <name type="synonym">Ulothrix nitens</name>
    <dbReference type="NCBI Taxonomy" id="105231"/>
    <lineage>
        <taxon>Eukaryota</taxon>
        <taxon>Viridiplantae</taxon>
        <taxon>Streptophyta</taxon>
        <taxon>Klebsormidiophyceae</taxon>
        <taxon>Klebsormidiales</taxon>
        <taxon>Klebsormidiaceae</taxon>
        <taxon>Klebsormidium</taxon>
    </lineage>
</organism>
<gene>
    <name evidence="3" type="ORF">KFL_002780030</name>
</gene>
<dbReference type="CDD" id="cd02537">
    <property type="entry name" value="GT8_Glycogenin"/>
    <property type="match status" value="1"/>
</dbReference>
<name>A0A1Y1I9Y2_KLENI</name>
<dbReference type="PANTHER" id="PTHR11183">
    <property type="entry name" value="GLYCOGENIN SUBFAMILY MEMBER"/>
    <property type="match status" value="1"/>
</dbReference>
<dbReference type="SUPFAM" id="SSF53448">
    <property type="entry name" value="Nucleotide-diphospho-sugar transferases"/>
    <property type="match status" value="1"/>
</dbReference>
<dbReference type="InterPro" id="IPR050587">
    <property type="entry name" value="GNT1/Glycosyltrans_8"/>
</dbReference>
<feature type="chain" id="PRO_5012395075" evidence="2">
    <location>
        <begin position="22"/>
        <end position="504"/>
    </location>
</feature>
<keyword evidence="1" id="KW-1133">Transmembrane helix</keyword>
<keyword evidence="3" id="KW-0808">Transferase</keyword>
<keyword evidence="1" id="KW-0812">Transmembrane</keyword>
<feature type="transmembrane region" description="Helical" evidence="1">
    <location>
        <begin position="443"/>
        <end position="463"/>
    </location>
</feature>
<dbReference type="OMA" id="HKARKYQ"/>
<sequence length="504" mass="56370">MAALLALAVVLLGALCGVADGQAVQTYSQSGGPKHENAYATILYTGTVRDYEFYIATRVMLKSLQSFHPKADTVILASVGVPVPWLNKLAEEGHRIVVVSDVPNPFASPESHFQHRFLHTFNKLLGWSLTEYKRVVMLDADNLFLQNIDELFQCGKFCAAFINPCTYHTGLFVLEPSNATLSNMLSRIASTPNRDGADQGFLTEYYPNTKMLMSPMFDAPVDGSVLDGEMYRLHFGYQMDAGYYYLSHAWHIPCPNKVVTFPSVPLLKPWYWWSYPVLPLGTWWHQHRWDYVGYGHEVPALVLQGTLYLVALIFSLCLRRKCFADWQKDGVKPCLGNRCGSESDWLNPVRVLVGAIITPWTLKVAVAGALLLALAVPAYWIPTTVHPFMAWPIYFLGALALTSAVLAAFPTLPVLPALTPWLIVFLIWSDMANPYWPNIFQKIFLGCVLVAAILSPFLLWAALRLSKWADGVFERIGEREPLMGGIINRTKSEPEACISMAKLC</sequence>
<accession>A0A1Y1I9Y2</accession>
<evidence type="ECO:0000256" key="2">
    <source>
        <dbReference type="SAM" id="SignalP"/>
    </source>
</evidence>
<dbReference type="Proteomes" id="UP000054558">
    <property type="component" value="Unassembled WGS sequence"/>
</dbReference>
<evidence type="ECO:0000313" key="3">
    <source>
        <dbReference type="EMBL" id="GAQ86239.1"/>
    </source>
</evidence>
<feature type="signal peptide" evidence="2">
    <location>
        <begin position="1"/>
        <end position="21"/>
    </location>
</feature>
<protein>
    <submittedName>
        <fullName evidence="3">Glycosyl transferase</fullName>
    </submittedName>
</protein>
<feature type="transmembrane region" description="Helical" evidence="1">
    <location>
        <begin position="388"/>
        <end position="407"/>
    </location>
</feature>